<evidence type="ECO:0000313" key="1">
    <source>
        <dbReference type="EMBL" id="TGX83134.1"/>
    </source>
</evidence>
<dbReference type="EMBL" id="SRZC01000005">
    <property type="protein sequence ID" value="TGX83134.1"/>
    <property type="molecule type" value="Genomic_DNA"/>
</dbReference>
<dbReference type="Proteomes" id="UP000308886">
    <property type="component" value="Unassembled WGS sequence"/>
</dbReference>
<accession>A0AC61QRP7</accession>
<organism evidence="1 2">
    <name type="scientific">Palleniella muris</name>
    <dbReference type="NCBI Taxonomy" id="3038145"/>
    <lineage>
        <taxon>Bacteria</taxon>
        <taxon>Pseudomonadati</taxon>
        <taxon>Bacteroidota</taxon>
        <taxon>Bacteroidia</taxon>
        <taxon>Bacteroidales</taxon>
        <taxon>Prevotellaceae</taxon>
        <taxon>Palleniella</taxon>
    </lineage>
</organism>
<keyword evidence="1" id="KW-0378">Hydrolase</keyword>
<evidence type="ECO:0000313" key="2">
    <source>
        <dbReference type="Proteomes" id="UP000308886"/>
    </source>
</evidence>
<name>A0AC61QRP7_9BACT</name>
<reference evidence="1" key="1">
    <citation type="submission" date="2019-04" db="EMBL/GenBank/DDBJ databases">
        <title>Microbes associate with the intestines of laboratory mice.</title>
        <authorList>
            <person name="Navarre W."/>
            <person name="Wong E."/>
            <person name="Huang K."/>
            <person name="Tropini C."/>
            <person name="Ng K."/>
            <person name="Yu B."/>
        </authorList>
    </citation>
    <scope>NUCLEOTIDE SEQUENCE</scope>
    <source>
        <strain evidence="1">NM73_A23</strain>
    </source>
</reference>
<dbReference type="EC" id="3.1.26.3" evidence="1"/>
<keyword evidence="2" id="KW-1185">Reference proteome</keyword>
<protein>
    <submittedName>
        <fullName evidence="1">Ribonuclease III</fullName>
        <ecNumber evidence="1">3.1.26.3</ecNumber>
    </submittedName>
</protein>
<sequence>MVNTIIDRIKLPFRKDKELYLTLYQILGVLPHDISLYKLALMHKSIAHRNQKGRPVNNERLEFLGDAILDATVGHIVYDHFPGKKEGFLTNTRSKLVQRETLGKLAKEMGITRLVLSSGRSSAHNSYMGGNAFEALVGALYLDHGYDACMRFVQRQILSKLVNIDKVAYKEVNFKSKLIEWTQKNKVVMEYRSIFEGKDENGSPVFECVCVIEGVECCKGKGFSKKEAHQHASEGTLKKLRKQPKFCDSIFAAKTARTKMEEEPVMAAPDIEKEMAEGRQFIIVSTQEATGSDSSKASSLKGTDVQSAATGASEAHFDIDFSDIQTEAKELTREDIIAAAEAAAFKE</sequence>
<proteinExistence type="predicted"/>
<gene>
    <name evidence="1" type="primary">rnc</name>
    <name evidence="1" type="ORF">E5358_04110</name>
</gene>
<comment type="caution">
    <text evidence="1">The sequence shown here is derived from an EMBL/GenBank/DDBJ whole genome shotgun (WGS) entry which is preliminary data.</text>
</comment>